<comment type="caution">
    <text evidence="1">The sequence shown here is derived from an EMBL/GenBank/DDBJ whole genome shotgun (WGS) entry which is preliminary data.</text>
</comment>
<reference evidence="1" key="1">
    <citation type="journal article" date="2019" name="Sci. Rep.">
        <title>Draft genome of Tanacetum cinerariifolium, the natural source of mosquito coil.</title>
        <authorList>
            <person name="Yamashiro T."/>
            <person name="Shiraishi A."/>
            <person name="Satake H."/>
            <person name="Nakayama K."/>
        </authorList>
    </citation>
    <scope>NUCLEOTIDE SEQUENCE</scope>
</reference>
<gene>
    <name evidence="1" type="ORF">Tci_494372</name>
</gene>
<protein>
    <submittedName>
        <fullName evidence="1">Uncharacterized protein</fullName>
    </submittedName>
</protein>
<dbReference type="EMBL" id="BKCJ010254202">
    <property type="protein sequence ID" value="GEZ22399.1"/>
    <property type="molecule type" value="Genomic_DNA"/>
</dbReference>
<feature type="non-terminal residue" evidence="1">
    <location>
        <position position="43"/>
    </location>
</feature>
<proteinExistence type="predicted"/>
<organism evidence="1">
    <name type="scientific">Tanacetum cinerariifolium</name>
    <name type="common">Dalmatian daisy</name>
    <name type="synonym">Chrysanthemum cinerariifolium</name>
    <dbReference type="NCBI Taxonomy" id="118510"/>
    <lineage>
        <taxon>Eukaryota</taxon>
        <taxon>Viridiplantae</taxon>
        <taxon>Streptophyta</taxon>
        <taxon>Embryophyta</taxon>
        <taxon>Tracheophyta</taxon>
        <taxon>Spermatophyta</taxon>
        <taxon>Magnoliopsida</taxon>
        <taxon>eudicotyledons</taxon>
        <taxon>Gunneridae</taxon>
        <taxon>Pentapetalae</taxon>
        <taxon>asterids</taxon>
        <taxon>campanulids</taxon>
        <taxon>Asterales</taxon>
        <taxon>Asteraceae</taxon>
        <taxon>Asteroideae</taxon>
        <taxon>Anthemideae</taxon>
        <taxon>Anthemidinae</taxon>
        <taxon>Tanacetum</taxon>
    </lineage>
</organism>
<sequence length="43" mass="5075">MTTYGKVRYSKDINYFKYFKNEFPANVYKDALTSELEVSSKPT</sequence>
<evidence type="ECO:0000313" key="1">
    <source>
        <dbReference type="EMBL" id="GEZ22399.1"/>
    </source>
</evidence>
<accession>A0A699I585</accession>
<dbReference type="AlphaFoldDB" id="A0A699I585"/>
<name>A0A699I585_TANCI</name>